<evidence type="ECO:0000313" key="17">
    <source>
        <dbReference type="Proteomes" id="UP001250932"/>
    </source>
</evidence>
<dbReference type="PROSITE" id="PS50109">
    <property type="entry name" value="HIS_KIN"/>
    <property type="match status" value="1"/>
</dbReference>
<dbReference type="Gene3D" id="6.10.340.10">
    <property type="match status" value="1"/>
</dbReference>
<dbReference type="InterPro" id="IPR036097">
    <property type="entry name" value="HisK_dim/P_sf"/>
</dbReference>
<dbReference type="Pfam" id="PF00072">
    <property type="entry name" value="Response_reg"/>
    <property type="match status" value="1"/>
</dbReference>
<dbReference type="SMART" id="SM00304">
    <property type="entry name" value="HAMP"/>
    <property type="match status" value="1"/>
</dbReference>
<evidence type="ECO:0000256" key="3">
    <source>
        <dbReference type="ARBA" id="ARBA00012438"/>
    </source>
</evidence>
<keyword evidence="12" id="KW-1133">Transmembrane helix</keyword>
<dbReference type="GO" id="GO:0005524">
    <property type="term" value="F:ATP binding"/>
    <property type="evidence" value="ECO:0007669"/>
    <property type="project" value="UniProtKB-KW"/>
</dbReference>
<evidence type="ECO:0000256" key="11">
    <source>
        <dbReference type="SAM" id="Coils"/>
    </source>
</evidence>
<evidence type="ECO:0000256" key="4">
    <source>
        <dbReference type="ARBA" id="ARBA00022553"/>
    </source>
</evidence>
<evidence type="ECO:0000313" key="16">
    <source>
        <dbReference type="EMBL" id="MDT7042978.1"/>
    </source>
</evidence>
<feature type="modified residue" description="4-aspartylphosphate" evidence="10">
    <location>
        <position position="740"/>
    </location>
</feature>
<evidence type="ECO:0000259" key="15">
    <source>
        <dbReference type="PROSITE" id="PS50885"/>
    </source>
</evidence>
<dbReference type="EMBL" id="JAQOUE010000001">
    <property type="protein sequence ID" value="MDT7042978.1"/>
    <property type="molecule type" value="Genomic_DNA"/>
</dbReference>
<dbReference type="CDD" id="cd00082">
    <property type="entry name" value="HisKA"/>
    <property type="match status" value="1"/>
</dbReference>
<dbReference type="CDD" id="cd00156">
    <property type="entry name" value="REC"/>
    <property type="match status" value="1"/>
</dbReference>
<dbReference type="InterPro" id="IPR036890">
    <property type="entry name" value="HATPase_C_sf"/>
</dbReference>
<dbReference type="CDD" id="cd18774">
    <property type="entry name" value="PDC2_HK_sensor"/>
    <property type="match status" value="1"/>
</dbReference>
<evidence type="ECO:0000256" key="1">
    <source>
        <dbReference type="ARBA" id="ARBA00000085"/>
    </source>
</evidence>
<keyword evidence="9" id="KW-0902">Two-component regulatory system</keyword>
<name>A0ABU3K9B2_9BACT</name>
<dbReference type="PANTHER" id="PTHR43065:SF46">
    <property type="entry name" value="C4-DICARBOXYLATE TRANSPORT SENSOR PROTEIN DCTB"/>
    <property type="match status" value="1"/>
</dbReference>
<dbReference type="SMART" id="SM00448">
    <property type="entry name" value="REC"/>
    <property type="match status" value="1"/>
</dbReference>
<keyword evidence="12" id="KW-0812">Transmembrane</keyword>
<keyword evidence="6" id="KW-0547">Nucleotide-binding</keyword>
<dbReference type="Gene3D" id="3.40.50.2300">
    <property type="match status" value="1"/>
</dbReference>
<keyword evidence="4 10" id="KW-0597">Phosphoprotein</keyword>
<dbReference type="Pfam" id="PF00672">
    <property type="entry name" value="HAMP"/>
    <property type="match status" value="1"/>
</dbReference>
<evidence type="ECO:0000259" key="13">
    <source>
        <dbReference type="PROSITE" id="PS50109"/>
    </source>
</evidence>
<evidence type="ECO:0000256" key="2">
    <source>
        <dbReference type="ARBA" id="ARBA00004370"/>
    </source>
</evidence>
<feature type="domain" description="HAMP" evidence="15">
    <location>
        <begin position="342"/>
        <end position="394"/>
    </location>
</feature>
<evidence type="ECO:0000256" key="8">
    <source>
        <dbReference type="ARBA" id="ARBA00022840"/>
    </source>
</evidence>
<keyword evidence="12" id="KW-0472">Membrane</keyword>
<feature type="domain" description="Histidine kinase" evidence="13">
    <location>
        <begin position="446"/>
        <end position="670"/>
    </location>
</feature>
<keyword evidence="5" id="KW-0808">Transferase</keyword>
<evidence type="ECO:0000256" key="6">
    <source>
        <dbReference type="ARBA" id="ARBA00022741"/>
    </source>
</evidence>
<evidence type="ECO:0000256" key="9">
    <source>
        <dbReference type="ARBA" id="ARBA00023012"/>
    </source>
</evidence>
<dbReference type="InterPro" id="IPR004358">
    <property type="entry name" value="Sig_transdc_His_kin-like_C"/>
</dbReference>
<dbReference type="Pfam" id="PF02518">
    <property type="entry name" value="HATPase_c"/>
    <property type="match status" value="1"/>
</dbReference>
<dbReference type="InterPro" id="IPR005467">
    <property type="entry name" value="His_kinase_dom"/>
</dbReference>
<feature type="transmembrane region" description="Helical" evidence="12">
    <location>
        <begin position="15"/>
        <end position="35"/>
    </location>
</feature>
<dbReference type="SUPFAM" id="SSF47384">
    <property type="entry name" value="Homodimeric domain of signal transducing histidine kinase"/>
    <property type="match status" value="1"/>
</dbReference>
<accession>A0ABU3K9B2</accession>
<evidence type="ECO:0000256" key="7">
    <source>
        <dbReference type="ARBA" id="ARBA00022777"/>
    </source>
</evidence>
<comment type="caution">
    <text evidence="16">The sequence shown here is derived from an EMBL/GenBank/DDBJ whole genome shotgun (WGS) entry which is preliminary data.</text>
</comment>
<dbReference type="PANTHER" id="PTHR43065">
    <property type="entry name" value="SENSOR HISTIDINE KINASE"/>
    <property type="match status" value="1"/>
</dbReference>
<dbReference type="SMART" id="SM00387">
    <property type="entry name" value="HATPase_c"/>
    <property type="match status" value="1"/>
</dbReference>
<keyword evidence="7" id="KW-0418">Kinase</keyword>
<proteinExistence type="predicted"/>
<protein>
    <recommendedName>
        <fullName evidence="3">histidine kinase</fullName>
        <ecNumber evidence="3">2.7.13.3</ecNumber>
    </recommendedName>
</protein>
<keyword evidence="11" id="KW-0175">Coiled coil</keyword>
<dbReference type="Pfam" id="PF00512">
    <property type="entry name" value="HisKA"/>
    <property type="match status" value="1"/>
</dbReference>
<keyword evidence="8 16" id="KW-0067">ATP-binding</keyword>
<dbReference type="Gene3D" id="3.30.565.10">
    <property type="entry name" value="Histidine kinase-like ATPase, C-terminal domain"/>
    <property type="match status" value="1"/>
</dbReference>
<dbReference type="InterPro" id="IPR001789">
    <property type="entry name" value="Sig_transdc_resp-reg_receiver"/>
</dbReference>
<dbReference type="CDD" id="cd06225">
    <property type="entry name" value="HAMP"/>
    <property type="match status" value="1"/>
</dbReference>
<dbReference type="Gene3D" id="3.30.450.20">
    <property type="entry name" value="PAS domain"/>
    <property type="match status" value="1"/>
</dbReference>
<keyword evidence="17" id="KW-1185">Reference proteome</keyword>
<reference evidence="16 17" key="1">
    <citation type="journal article" date="2023" name="ISME J.">
        <title>Cultivation and genomic characterization of novel and ubiquitous marine nitrite-oxidizing bacteria from the Nitrospirales.</title>
        <authorList>
            <person name="Mueller A.J."/>
            <person name="Daebeler A."/>
            <person name="Herbold C.W."/>
            <person name="Kirkegaard R.H."/>
            <person name="Daims H."/>
        </authorList>
    </citation>
    <scope>NUCLEOTIDE SEQUENCE [LARGE SCALE GENOMIC DNA]</scope>
    <source>
        <strain evidence="16 17">EB</strain>
    </source>
</reference>
<dbReference type="InterPro" id="IPR003594">
    <property type="entry name" value="HATPase_dom"/>
</dbReference>
<dbReference type="InterPro" id="IPR003661">
    <property type="entry name" value="HisK_dim/P_dom"/>
</dbReference>
<sequence>MGFQWWKKLKLSTQLLIGLVLTGATPFFLVTVITYNNAKSYLETVVTSKLLAIATHKTEGMKAFLNERAIDVTTLARMPFIIEAMEKFDTAYQVGQQIYSVEYMTIEQELKHFLTDYKESSRYGDLFLISPQGDAIFSVNRGEEFGTNLLTGPFRHTALARAVDRARTLLETGISDFQPHHAQNRDAAFMAAPVFQDGKFLGVVALEVRDEDIQDLIQDYRGLGKTGEVVIGYRRPEGALLVSPPRHQSQTSLKKLIFFKTNETTPLQLALNGERGSGLSSDYREKQVLATWDYLPSYRWGLVVKIDADEAFYPIAQLKHLTIISGLIFIGMLIFGAFVIGKNISSPLTNLVQQTKQVRRQDFSKKLEETGSQEVGVLAKAFNEMAQELEESYSALKNKLIELSNTNTALAHEMAERQRAEQSLRQKERQLQTSRRLEALGTLAGGIAHDFNNILGAILGYTELAIRRIHDPSRLQDHLHEVTIAGQRAKKLVQQILTFSRKNDPAREVVDLRIVVEEVLHLIKATFPDTVTINYQVREDIGLVLGDPTQIHQVLMNFCTNAEHAMRPNGGILEISLEPFEVSDEFSKNFPELQPGSHVRLNICDSGCGIPPEIAQRIFDPFFTTKKVGEGTGMGLAVVHGIVTNHHGAITLASTPGIGSTFCIYLPCCKSNMETVLKDVKPLLHGTESILFVDDEKPLAELGKQILEEIGYTVVACTNGLEALNIFRASPKQFAAVITDQNMPDMMGEQLAQEISHIRPGLPIILCTGYSNSINLDKARAFGIQACLMKPIQNKELGLLLHEIIHRKKEKTKNQPDDEQEVETF</sequence>
<feature type="transmembrane region" description="Helical" evidence="12">
    <location>
        <begin position="321"/>
        <end position="341"/>
    </location>
</feature>
<evidence type="ECO:0000256" key="12">
    <source>
        <dbReference type="SAM" id="Phobius"/>
    </source>
</evidence>
<organism evidence="16 17">
    <name type="scientific">Candidatus Nitronereus thalassa</name>
    <dbReference type="NCBI Taxonomy" id="3020898"/>
    <lineage>
        <taxon>Bacteria</taxon>
        <taxon>Pseudomonadati</taxon>
        <taxon>Nitrospirota</taxon>
        <taxon>Nitrospiria</taxon>
        <taxon>Nitrospirales</taxon>
        <taxon>Nitrospiraceae</taxon>
        <taxon>Candidatus Nitronereus</taxon>
    </lineage>
</organism>
<dbReference type="RefSeq" id="WP_313833453.1">
    <property type="nucleotide sequence ID" value="NZ_JAQOUE010000001.1"/>
</dbReference>
<dbReference type="InterPro" id="IPR011006">
    <property type="entry name" value="CheY-like_superfamily"/>
</dbReference>
<evidence type="ECO:0000256" key="5">
    <source>
        <dbReference type="ARBA" id="ARBA00022679"/>
    </source>
</evidence>
<dbReference type="EC" id="2.7.13.3" evidence="3"/>
<dbReference type="PROSITE" id="PS50885">
    <property type="entry name" value="HAMP"/>
    <property type="match status" value="1"/>
</dbReference>
<evidence type="ECO:0000256" key="10">
    <source>
        <dbReference type="PROSITE-ProRule" id="PRU00169"/>
    </source>
</evidence>
<dbReference type="SUPFAM" id="SSF52172">
    <property type="entry name" value="CheY-like"/>
    <property type="match status" value="1"/>
</dbReference>
<dbReference type="InterPro" id="IPR003660">
    <property type="entry name" value="HAMP_dom"/>
</dbReference>
<evidence type="ECO:0000259" key="14">
    <source>
        <dbReference type="PROSITE" id="PS50110"/>
    </source>
</evidence>
<feature type="coiled-coil region" evidence="11">
    <location>
        <begin position="379"/>
        <end position="437"/>
    </location>
</feature>
<dbReference type="Gene3D" id="1.10.287.130">
    <property type="match status" value="1"/>
</dbReference>
<comment type="catalytic activity">
    <reaction evidence="1">
        <text>ATP + protein L-histidine = ADP + protein N-phospho-L-histidine.</text>
        <dbReference type="EC" id="2.7.13.3"/>
    </reaction>
</comment>
<gene>
    <name evidence="16" type="ORF">PPG34_11490</name>
</gene>
<dbReference type="PRINTS" id="PR00344">
    <property type="entry name" value="BCTRLSENSOR"/>
</dbReference>
<dbReference type="SMART" id="SM00388">
    <property type="entry name" value="HisKA"/>
    <property type="match status" value="1"/>
</dbReference>
<feature type="domain" description="Response regulatory" evidence="14">
    <location>
        <begin position="689"/>
        <end position="805"/>
    </location>
</feature>
<dbReference type="PROSITE" id="PS50110">
    <property type="entry name" value="RESPONSE_REGULATORY"/>
    <property type="match status" value="1"/>
</dbReference>
<comment type="subcellular location">
    <subcellularLocation>
        <location evidence="2">Membrane</location>
    </subcellularLocation>
</comment>
<dbReference type="SUPFAM" id="SSF55874">
    <property type="entry name" value="ATPase domain of HSP90 chaperone/DNA topoisomerase II/histidine kinase"/>
    <property type="match status" value="1"/>
</dbReference>
<dbReference type="Proteomes" id="UP001250932">
    <property type="component" value="Unassembled WGS sequence"/>
</dbReference>
<dbReference type="SUPFAM" id="SSF158472">
    <property type="entry name" value="HAMP domain-like"/>
    <property type="match status" value="1"/>
</dbReference>